<dbReference type="GO" id="GO:0009234">
    <property type="term" value="P:menaquinone biosynthetic process"/>
    <property type="evidence" value="ECO:0007669"/>
    <property type="project" value="InterPro"/>
</dbReference>
<dbReference type="EC" id="2.5.1.30" evidence="1"/>
<evidence type="ECO:0000313" key="2">
    <source>
        <dbReference type="EMBL" id="TDR39857.1"/>
    </source>
</evidence>
<dbReference type="Proteomes" id="UP000254330">
    <property type="component" value="Unassembled WGS sequence"/>
</dbReference>
<sequence length="259" mass="29773">MNAAKMKQLVTELKDEINIKLHHRTLLEYTGQPPIWEDQLFYLLLPKFNGEQWTQNHQVTAQSVVMIQTALTTHDLVQEFEATSKQQQLMVLAGDYYSGRYYATLAELPNIQLVSELSDAVAEISENKTAFYEPVQKDLQQWIEIFEVIVSKAIESFMTHFELKAYIPFIQKGMLVNRLSTELQRFTEGTSTVRFVNVIAESFATHEEAVAKIQIELHAQIEQFQKLIRKTELLNPAIKDVLLGQMDVLTAAQHMTREG</sequence>
<accession>A0A2U3AFV6</accession>
<dbReference type="Pfam" id="PF07307">
    <property type="entry name" value="HEPPP_synt_1"/>
    <property type="match status" value="1"/>
</dbReference>
<reference evidence="2 4" key="2">
    <citation type="submission" date="2019-03" db="EMBL/GenBank/DDBJ databases">
        <title>Genomic Encyclopedia of Type Strains, Phase IV (KMG-IV): sequencing the most valuable type-strain genomes for metagenomic binning, comparative biology and taxonomic classification.</title>
        <authorList>
            <person name="Goeker M."/>
        </authorList>
    </citation>
    <scope>NUCLEOTIDE SEQUENCE [LARGE SCALE GENOMIC DNA]</scope>
    <source>
        <strain evidence="2 4">DSM 20580</strain>
    </source>
</reference>
<evidence type="ECO:0000313" key="1">
    <source>
        <dbReference type="EMBL" id="STX09306.1"/>
    </source>
</evidence>
<dbReference type="EMBL" id="SNZG01000010">
    <property type="protein sequence ID" value="TDR39857.1"/>
    <property type="molecule type" value="Genomic_DNA"/>
</dbReference>
<dbReference type="GO" id="GO:0000010">
    <property type="term" value="F:heptaprenyl diphosphate synthase activity"/>
    <property type="evidence" value="ECO:0007669"/>
    <property type="project" value="UniProtKB-EC"/>
</dbReference>
<dbReference type="AlphaFoldDB" id="A0A2U3AFV6"/>
<proteinExistence type="predicted"/>
<dbReference type="EMBL" id="UGNP01000001">
    <property type="protein sequence ID" value="STX09306.1"/>
    <property type="molecule type" value="Genomic_DNA"/>
</dbReference>
<evidence type="ECO:0000313" key="4">
    <source>
        <dbReference type="Proteomes" id="UP000294641"/>
    </source>
</evidence>
<dbReference type="OrthoDB" id="2417886at2"/>
<evidence type="ECO:0000313" key="3">
    <source>
        <dbReference type="Proteomes" id="UP000254330"/>
    </source>
</evidence>
<comment type="caution">
    <text evidence="1">The sequence shown here is derived from an EMBL/GenBank/DDBJ whole genome shotgun (WGS) entry which is preliminary data.</text>
</comment>
<dbReference type="Proteomes" id="UP000294641">
    <property type="component" value="Unassembled WGS sequence"/>
</dbReference>
<dbReference type="InterPro" id="IPR009920">
    <property type="entry name" value="HEPPP_synth_su1"/>
</dbReference>
<dbReference type="RefSeq" id="WP_109348643.1">
    <property type="nucleotide sequence ID" value="NZ_LR134474.1"/>
</dbReference>
<organism evidence="1 3">
    <name type="scientific">Kurthia zopfii</name>
    <dbReference type="NCBI Taxonomy" id="1650"/>
    <lineage>
        <taxon>Bacteria</taxon>
        <taxon>Bacillati</taxon>
        <taxon>Bacillota</taxon>
        <taxon>Bacilli</taxon>
        <taxon>Bacillales</taxon>
        <taxon>Caryophanaceae</taxon>
        <taxon>Kurthia</taxon>
    </lineage>
</organism>
<name>A0A2U3AFV6_9BACL</name>
<keyword evidence="4" id="KW-1185">Reference proteome</keyword>
<protein>
    <submittedName>
        <fullName evidence="1 2">Heptaprenyl diphosphate synthase</fullName>
        <ecNumber evidence="1">2.5.1.30</ecNumber>
    </submittedName>
</protein>
<gene>
    <name evidence="1" type="primary">hepS</name>
    <name evidence="2" type="ORF">DFR61_11074</name>
    <name evidence="1" type="ORF">NCTC10597_00978</name>
</gene>
<reference evidence="1 3" key="1">
    <citation type="submission" date="2018-06" db="EMBL/GenBank/DDBJ databases">
        <authorList>
            <consortium name="Pathogen Informatics"/>
            <person name="Doyle S."/>
        </authorList>
    </citation>
    <scope>NUCLEOTIDE SEQUENCE [LARGE SCALE GENOMIC DNA]</scope>
    <source>
        <strain evidence="1 3">NCTC10597</strain>
    </source>
</reference>
<dbReference type="Gene3D" id="1.20.120.1450">
    <property type="match status" value="1"/>
</dbReference>
<keyword evidence="1" id="KW-0808">Transferase</keyword>